<evidence type="ECO:0000313" key="11">
    <source>
        <dbReference type="Proteomes" id="UP000003688"/>
    </source>
</evidence>
<comment type="cofactor">
    <cofactor evidence="8">
        <name>Zn(2+)</name>
        <dbReference type="ChEBI" id="CHEBI:29105"/>
    </cofactor>
</comment>
<evidence type="ECO:0000313" key="10">
    <source>
        <dbReference type="EMBL" id="EEF59462.1"/>
    </source>
</evidence>
<protein>
    <submittedName>
        <fullName evidence="10">Homocysteine S-methyltransferase</fullName>
    </submittedName>
</protein>
<dbReference type="PANTHER" id="PTHR11103:SF18">
    <property type="entry name" value="SLR1189 PROTEIN"/>
    <property type="match status" value="1"/>
</dbReference>
<dbReference type="InterPro" id="IPR003726">
    <property type="entry name" value="HCY_dom"/>
</dbReference>
<evidence type="ECO:0000256" key="3">
    <source>
        <dbReference type="ARBA" id="ARBA00022603"/>
    </source>
</evidence>
<accession>B9XKW8</accession>
<evidence type="ECO:0000256" key="2">
    <source>
        <dbReference type="ARBA" id="ARBA00004777"/>
    </source>
</evidence>
<evidence type="ECO:0000256" key="4">
    <source>
        <dbReference type="ARBA" id="ARBA00022630"/>
    </source>
</evidence>
<keyword evidence="6" id="KW-0274">FAD</keyword>
<keyword evidence="8" id="KW-0479">Metal-binding</keyword>
<feature type="binding site" evidence="8">
    <location>
        <position position="269"/>
    </location>
    <ligand>
        <name>Zn(2+)</name>
        <dbReference type="ChEBI" id="CHEBI:29105"/>
    </ligand>
</feature>
<dbReference type="PROSITE" id="PS50970">
    <property type="entry name" value="HCY"/>
    <property type="match status" value="1"/>
</dbReference>
<dbReference type="GO" id="GO:0006555">
    <property type="term" value="P:methionine metabolic process"/>
    <property type="evidence" value="ECO:0007669"/>
    <property type="project" value="InterPro"/>
</dbReference>
<feature type="binding site" evidence="8">
    <location>
        <position position="270"/>
    </location>
    <ligand>
        <name>Zn(2+)</name>
        <dbReference type="ChEBI" id="CHEBI:29105"/>
    </ligand>
</feature>
<comment type="pathway">
    <text evidence="2">One-carbon metabolism; tetrahydrofolate interconversion.</text>
</comment>
<sequence>MSNFLNRLNQGVLLGDGAIGTLLYQRGQPLNASYDALNLQHPEIVSQLHRDYLDAGAHLIETNTFGANRIKLEKFGLAQKTVDINKHGAQLALEVACGRGAFVAGSVGPLSADPSSLSTQTKDSAYREQLEALVSEGVDALFLETFNRLDELAFVLRIARSLGNTPIIASLSFGDDGHTADGLRINEAFSRLKEAGADVVGLNCHFGPTIAEKLLEELIVRPGDLISIYPNAGRPYFYEGRYIYHSTPSYFADFAPKLIAQGARLIGGCCGTTPETIAAMARVLPGLKPVESKQGLIVPPSRISPSLKPAAPRTKSLLELSREKPIIVTELDPPKSLSLDKLLEGAQALKQAGTDFVTLADNSLAILRVSNMAAGFLVKEKTGAEPLIHLACRDKNLIGLQSELMGLHALGIDHVLALTGDPAKVGDHQEATSVYDVNSVGLIRMIKRLNEGFAANGRDLKTKTQFVIGCAFNPNARNLDSQVRKLEDKLEAGAQFVMTQPIFDPVLAKVTHEKTKGLGVPVLVGVMPLLNSRNAEFLHNEVPGIIIPEMTRDRLRGKEGAQANAEGLAISRELCDAVLDCFNGIYLITPLMRYDLTVELSRYVREHVRRPKVPLRHFDNISVD</sequence>
<dbReference type="STRING" id="320771.Cflav_PD2306"/>
<evidence type="ECO:0000259" key="9">
    <source>
        <dbReference type="PROSITE" id="PS50970"/>
    </source>
</evidence>
<keyword evidence="5 8" id="KW-0808">Transferase</keyword>
<dbReference type="SUPFAM" id="SSF82282">
    <property type="entry name" value="Homocysteine S-methyltransferase"/>
    <property type="match status" value="1"/>
</dbReference>
<comment type="cofactor">
    <cofactor evidence="1">
        <name>FAD</name>
        <dbReference type="ChEBI" id="CHEBI:57692"/>
    </cofactor>
</comment>
<dbReference type="Gene3D" id="3.20.20.220">
    <property type="match status" value="1"/>
</dbReference>
<evidence type="ECO:0000256" key="5">
    <source>
        <dbReference type="ARBA" id="ARBA00022679"/>
    </source>
</evidence>
<dbReference type="InterPro" id="IPR029041">
    <property type="entry name" value="FAD-linked_oxidoreductase-like"/>
</dbReference>
<name>B9XKW8_PEDPL</name>
<dbReference type="EMBL" id="ABOX02000027">
    <property type="protein sequence ID" value="EEF59462.1"/>
    <property type="molecule type" value="Genomic_DNA"/>
</dbReference>
<feature type="domain" description="Hcy-binding" evidence="9">
    <location>
        <begin position="1"/>
        <end position="284"/>
    </location>
</feature>
<gene>
    <name evidence="10" type="ORF">Cflav_PD2306</name>
</gene>
<dbReference type="CDD" id="cd00537">
    <property type="entry name" value="MTHFR"/>
    <property type="match status" value="1"/>
</dbReference>
<evidence type="ECO:0000256" key="6">
    <source>
        <dbReference type="ARBA" id="ARBA00022827"/>
    </source>
</evidence>
<dbReference type="InterPro" id="IPR036589">
    <property type="entry name" value="HCY_dom_sf"/>
</dbReference>
<dbReference type="GO" id="GO:0032259">
    <property type="term" value="P:methylation"/>
    <property type="evidence" value="ECO:0007669"/>
    <property type="project" value="UniProtKB-KW"/>
</dbReference>
<dbReference type="GO" id="GO:0004489">
    <property type="term" value="F:methylenetetrahydrofolate reductase [NAD(P)H] activity"/>
    <property type="evidence" value="ECO:0007669"/>
    <property type="project" value="InterPro"/>
</dbReference>
<dbReference type="Gene3D" id="3.20.20.330">
    <property type="entry name" value="Homocysteine-binding-like domain"/>
    <property type="match status" value="1"/>
</dbReference>
<dbReference type="GO" id="GO:0046872">
    <property type="term" value="F:metal ion binding"/>
    <property type="evidence" value="ECO:0007669"/>
    <property type="project" value="UniProtKB-KW"/>
</dbReference>
<dbReference type="Pfam" id="PF02574">
    <property type="entry name" value="S-methyl_trans"/>
    <property type="match status" value="1"/>
</dbReference>
<evidence type="ECO:0000256" key="7">
    <source>
        <dbReference type="ARBA" id="ARBA00023002"/>
    </source>
</evidence>
<dbReference type="PANTHER" id="PTHR11103">
    <property type="entry name" value="SLR1189 PROTEIN"/>
    <property type="match status" value="1"/>
</dbReference>
<keyword evidence="4" id="KW-0285">Flavoprotein</keyword>
<keyword evidence="7" id="KW-0560">Oxidoreductase</keyword>
<proteinExistence type="predicted"/>
<dbReference type="NCBIfam" id="NF006396">
    <property type="entry name" value="PRK08645.1"/>
    <property type="match status" value="1"/>
</dbReference>
<dbReference type="GO" id="GO:0035999">
    <property type="term" value="P:tetrahydrofolate interconversion"/>
    <property type="evidence" value="ECO:0007669"/>
    <property type="project" value="UniProtKB-UniPathway"/>
</dbReference>
<dbReference type="SUPFAM" id="SSF51730">
    <property type="entry name" value="FAD-linked oxidoreductase"/>
    <property type="match status" value="1"/>
</dbReference>
<comment type="caution">
    <text evidence="10">The sequence shown here is derived from an EMBL/GenBank/DDBJ whole genome shotgun (WGS) entry which is preliminary data.</text>
</comment>
<dbReference type="OrthoDB" id="9803687at2"/>
<dbReference type="InterPro" id="IPR003171">
    <property type="entry name" value="Mehydrof_redctse-like"/>
</dbReference>
<evidence type="ECO:0000256" key="8">
    <source>
        <dbReference type="PROSITE-ProRule" id="PRU00333"/>
    </source>
</evidence>
<keyword evidence="3 8" id="KW-0489">Methyltransferase</keyword>
<reference evidence="10 11" key="1">
    <citation type="journal article" date="2011" name="J. Bacteriol.">
        <title>Genome sequence of 'Pedosphaera parvula' Ellin514, an aerobic Verrucomicrobial isolate from pasture soil.</title>
        <authorList>
            <person name="Kant R."/>
            <person name="van Passel M.W."/>
            <person name="Sangwan P."/>
            <person name="Palva A."/>
            <person name="Lucas S."/>
            <person name="Copeland A."/>
            <person name="Lapidus A."/>
            <person name="Glavina Del Rio T."/>
            <person name="Dalin E."/>
            <person name="Tice H."/>
            <person name="Bruce D."/>
            <person name="Goodwin L."/>
            <person name="Pitluck S."/>
            <person name="Chertkov O."/>
            <person name="Larimer F.W."/>
            <person name="Land M.L."/>
            <person name="Hauser L."/>
            <person name="Brettin T.S."/>
            <person name="Detter J.C."/>
            <person name="Han S."/>
            <person name="de Vos W.M."/>
            <person name="Janssen P.H."/>
            <person name="Smidt H."/>
        </authorList>
    </citation>
    <scope>NUCLEOTIDE SEQUENCE [LARGE SCALE GENOMIC DNA]</scope>
    <source>
        <strain evidence="10 11">Ellin514</strain>
    </source>
</reference>
<dbReference type="RefSeq" id="WP_007416461.1">
    <property type="nucleotide sequence ID" value="NZ_ABOX02000027.1"/>
</dbReference>
<keyword evidence="8" id="KW-0862">Zinc</keyword>
<dbReference type="Pfam" id="PF02219">
    <property type="entry name" value="MTHFR"/>
    <property type="match status" value="1"/>
</dbReference>
<evidence type="ECO:0000256" key="1">
    <source>
        <dbReference type="ARBA" id="ARBA00001974"/>
    </source>
</evidence>
<dbReference type="AlphaFoldDB" id="B9XKW8"/>
<dbReference type="Proteomes" id="UP000003688">
    <property type="component" value="Unassembled WGS sequence"/>
</dbReference>
<dbReference type="UniPathway" id="UPA00193"/>
<keyword evidence="11" id="KW-1185">Reference proteome</keyword>
<feature type="binding site" evidence="8">
    <location>
        <position position="204"/>
    </location>
    <ligand>
        <name>Zn(2+)</name>
        <dbReference type="ChEBI" id="CHEBI:29105"/>
    </ligand>
</feature>
<dbReference type="GO" id="GO:0008168">
    <property type="term" value="F:methyltransferase activity"/>
    <property type="evidence" value="ECO:0007669"/>
    <property type="project" value="UniProtKB-UniRule"/>
</dbReference>
<organism evidence="10 11">
    <name type="scientific">Pedosphaera parvula (strain Ellin514)</name>
    <dbReference type="NCBI Taxonomy" id="320771"/>
    <lineage>
        <taxon>Bacteria</taxon>
        <taxon>Pseudomonadati</taxon>
        <taxon>Verrucomicrobiota</taxon>
        <taxon>Pedosphaerae</taxon>
        <taxon>Pedosphaerales</taxon>
        <taxon>Pedosphaeraceae</taxon>
        <taxon>Pedosphaera</taxon>
    </lineage>
</organism>